<evidence type="ECO:0000256" key="2">
    <source>
        <dbReference type="ARBA" id="ARBA00022553"/>
    </source>
</evidence>
<dbReference type="RefSeq" id="XP_062751871.1">
    <property type="nucleotide sequence ID" value="XM_062904019.1"/>
</dbReference>
<dbReference type="GO" id="GO:0044550">
    <property type="term" value="P:secondary metabolite biosynthetic process"/>
    <property type="evidence" value="ECO:0007669"/>
    <property type="project" value="TreeGrafter"/>
</dbReference>
<proteinExistence type="predicted"/>
<reference evidence="4" key="1">
    <citation type="submission" date="2023-11" db="EMBL/GenBank/DDBJ databases">
        <title>The genome sequences of three competitors of mushroom-forming fungi.</title>
        <authorList>
            <person name="Beijen E."/>
            <person name="Ohm R.A."/>
        </authorList>
    </citation>
    <scope>NUCLEOTIDE SEQUENCE</scope>
    <source>
        <strain evidence="4">CBS 100526</strain>
    </source>
</reference>
<comment type="caution">
    <text evidence="4">The sequence shown here is derived from an EMBL/GenBank/DDBJ whole genome shotgun (WGS) entry which is preliminary data.</text>
</comment>
<gene>
    <name evidence="4" type="ORF">Triagg1_9098</name>
</gene>
<dbReference type="Gene3D" id="3.40.50.12780">
    <property type="entry name" value="N-terminal domain of ligase-like"/>
    <property type="match status" value="1"/>
</dbReference>
<dbReference type="GO" id="GO:0043041">
    <property type="term" value="P:amino acid activation for nonribosomal peptide biosynthetic process"/>
    <property type="evidence" value="ECO:0007669"/>
    <property type="project" value="TreeGrafter"/>
</dbReference>
<evidence type="ECO:0000256" key="1">
    <source>
        <dbReference type="ARBA" id="ARBA00022450"/>
    </source>
</evidence>
<keyword evidence="1" id="KW-0596">Phosphopantetheine</keyword>
<dbReference type="SUPFAM" id="SSF56801">
    <property type="entry name" value="Acetyl-CoA synthetase-like"/>
    <property type="match status" value="1"/>
</dbReference>
<evidence type="ECO:0000259" key="3">
    <source>
        <dbReference type="Pfam" id="PF00501"/>
    </source>
</evidence>
<keyword evidence="5" id="KW-1185">Reference proteome</keyword>
<accession>A0AAE1I905</accession>
<dbReference type="AlphaFoldDB" id="A0AAE1I905"/>
<dbReference type="InterPro" id="IPR000873">
    <property type="entry name" value="AMP-dep_synth/lig_dom"/>
</dbReference>
<dbReference type="GeneID" id="87923922"/>
<dbReference type="Pfam" id="PF00501">
    <property type="entry name" value="AMP-binding"/>
    <property type="match status" value="1"/>
</dbReference>
<dbReference type="GO" id="GO:0031177">
    <property type="term" value="F:phosphopantetheine binding"/>
    <property type="evidence" value="ECO:0007669"/>
    <property type="project" value="TreeGrafter"/>
</dbReference>
<name>A0AAE1I905_9HYPO</name>
<dbReference type="GO" id="GO:0005737">
    <property type="term" value="C:cytoplasm"/>
    <property type="evidence" value="ECO:0007669"/>
    <property type="project" value="TreeGrafter"/>
</dbReference>
<dbReference type="Proteomes" id="UP001273209">
    <property type="component" value="Unassembled WGS sequence"/>
</dbReference>
<dbReference type="EMBL" id="JAWRVG010000049">
    <property type="protein sequence ID" value="KAK4064119.1"/>
    <property type="molecule type" value="Genomic_DNA"/>
</dbReference>
<dbReference type="PANTHER" id="PTHR45527:SF1">
    <property type="entry name" value="FATTY ACID SYNTHASE"/>
    <property type="match status" value="1"/>
</dbReference>
<dbReference type="PANTHER" id="PTHR45527">
    <property type="entry name" value="NONRIBOSOMAL PEPTIDE SYNTHETASE"/>
    <property type="match status" value="1"/>
</dbReference>
<keyword evidence="2" id="KW-0597">Phosphoprotein</keyword>
<feature type="domain" description="AMP-dependent synthetase/ligase" evidence="3">
    <location>
        <begin position="17"/>
        <end position="90"/>
    </location>
</feature>
<dbReference type="InterPro" id="IPR042099">
    <property type="entry name" value="ANL_N_sf"/>
</dbReference>
<evidence type="ECO:0000313" key="4">
    <source>
        <dbReference type="EMBL" id="KAK4064119.1"/>
    </source>
</evidence>
<protein>
    <recommendedName>
        <fullName evidence="3">AMP-dependent synthetase/ligase domain-containing protein</fullName>
    </recommendedName>
</protein>
<evidence type="ECO:0000313" key="5">
    <source>
        <dbReference type="Proteomes" id="UP001273209"/>
    </source>
</evidence>
<sequence length="139" mass="14948">MSSNFLSRYIRLRAPRLRLFNGCSPTEITISNCFGEDELSPSAPRDTRNPTIGKSLPNYSTCILDENLKPVAVGFPGEICVSGLVVAQGFVDRDELTTAKFPPDPYGPGRLYRTGDKASFFLMAASSSLAVSPKGAGLV</sequence>
<organism evidence="4 5">
    <name type="scientific">Trichoderma aggressivum f. europaeum</name>
    <dbReference type="NCBI Taxonomy" id="173218"/>
    <lineage>
        <taxon>Eukaryota</taxon>
        <taxon>Fungi</taxon>
        <taxon>Dikarya</taxon>
        <taxon>Ascomycota</taxon>
        <taxon>Pezizomycotina</taxon>
        <taxon>Sordariomycetes</taxon>
        <taxon>Hypocreomycetidae</taxon>
        <taxon>Hypocreales</taxon>
        <taxon>Hypocreaceae</taxon>
        <taxon>Trichoderma</taxon>
    </lineage>
</organism>